<accession>A0A1F7WU04</accession>
<dbReference type="PANTHER" id="PTHR43042">
    <property type="entry name" value="SAM-DEPENDENT METHYLTRANSFERASE"/>
    <property type="match status" value="1"/>
</dbReference>
<feature type="domain" description="S-adenosylmethionine-dependent methyltransferase" evidence="4">
    <location>
        <begin position="95"/>
        <end position="300"/>
    </location>
</feature>
<dbReference type="Proteomes" id="UP000178735">
    <property type="component" value="Unassembled WGS sequence"/>
</dbReference>
<comment type="caution">
    <text evidence="5">The sequence shown here is derived from an EMBL/GenBank/DDBJ whole genome shotgun (WGS) entry which is preliminary data.</text>
</comment>
<keyword evidence="1" id="KW-0489">Methyltransferase</keyword>
<protein>
    <recommendedName>
        <fullName evidence="4">S-adenosylmethionine-dependent methyltransferase domain-containing protein</fullName>
    </recommendedName>
</protein>
<proteinExistence type="predicted"/>
<keyword evidence="3" id="KW-0949">S-adenosyl-L-methionine</keyword>
<dbReference type="EMBL" id="MGFH01000070">
    <property type="protein sequence ID" value="OGM06291.1"/>
    <property type="molecule type" value="Genomic_DNA"/>
</dbReference>
<keyword evidence="2" id="KW-0808">Transferase</keyword>
<evidence type="ECO:0000256" key="2">
    <source>
        <dbReference type="ARBA" id="ARBA00022679"/>
    </source>
</evidence>
<dbReference type="PANTHER" id="PTHR43042:SF3">
    <property type="entry name" value="RIBOSOMAL RNA LARGE SUBUNIT METHYLTRANSFERASE YWBD-RELATED"/>
    <property type="match status" value="1"/>
</dbReference>
<dbReference type="InterPro" id="IPR029063">
    <property type="entry name" value="SAM-dependent_MTases_sf"/>
</dbReference>
<evidence type="ECO:0000256" key="1">
    <source>
        <dbReference type="ARBA" id="ARBA00022603"/>
    </source>
</evidence>
<reference evidence="5 6" key="1">
    <citation type="journal article" date="2016" name="Nat. Commun.">
        <title>Thousands of microbial genomes shed light on interconnected biogeochemical processes in an aquifer system.</title>
        <authorList>
            <person name="Anantharaman K."/>
            <person name="Brown C.T."/>
            <person name="Hug L.A."/>
            <person name="Sharon I."/>
            <person name="Castelle C.J."/>
            <person name="Probst A.J."/>
            <person name="Thomas B.C."/>
            <person name="Singh A."/>
            <person name="Wilkins M.J."/>
            <person name="Karaoz U."/>
            <person name="Brodie E.L."/>
            <person name="Williams K.H."/>
            <person name="Hubbard S.S."/>
            <person name="Banfield J.F."/>
        </authorList>
    </citation>
    <scope>NUCLEOTIDE SEQUENCE [LARGE SCALE GENOMIC DNA]</scope>
</reference>
<dbReference type="Pfam" id="PF10672">
    <property type="entry name" value="Methyltrans_SAM"/>
    <property type="match status" value="1"/>
</dbReference>
<name>A0A1F7WU04_9BACT</name>
<evidence type="ECO:0000313" key="6">
    <source>
        <dbReference type="Proteomes" id="UP000178735"/>
    </source>
</evidence>
<dbReference type="GO" id="GO:0008168">
    <property type="term" value="F:methyltransferase activity"/>
    <property type="evidence" value="ECO:0007669"/>
    <property type="project" value="UniProtKB-KW"/>
</dbReference>
<evidence type="ECO:0000313" key="5">
    <source>
        <dbReference type="EMBL" id="OGM06291.1"/>
    </source>
</evidence>
<organism evidence="5 6">
    <name type="scientific">Candidatus Wallbacteria bacterium GWC2_49_35</name>
    <dbReference type="NCBI Taxonomy" id="1817813"/>
    <lineage>
        <taxon>Bacteria</taxon>
        <taxon>Candidatus Walliibacteriota</taxon>
    </lineage>
</organism>
<dbReference type="STRING" id="1817813.A2008_13365"/>
<gene>
    <name evidence="5" type="ORF">A2008_13365</name>
</gene>
<dbReference type="CDD" id="cd11572">
    <property type="entry name" value="RlmI_M_like"/>
    <property type="match status" value="1"/>
</dbReference>
<dbReference type="SUPFAM" id="SSF53335">
    <property type="entry name" value="S-adenosyl-L-methionine-dependent methyltransferases"/>
    <property type="match status" value="1"/>
</dbReference>
<dbReference type="AlphaFoldDB" id="A0A1F7WU04"/>
<evidence type="ECO:0000256" key="3">
    <source>
        <dbReference type="ARBA" id="ARBA00022691"/>
    </source>
</evidence>
<dbReference type="Gene3D" id="3.30.750.80">
    <property type="entry name" value="RNA methyltransferase domain (HRMD) like"/>
    <property type="match status" value="1"/>
</dbReference>
<sequence length="320" mass="35266">MTIIDISGLIQKAYKKRERLAADHKAYRLFNSDCDGIKGVTIDIYGGYAAVSWYLESAPAIKEKIVGALAETLELSGVYELYRFKSPGCPQNFSLVSGAPAAEFFAIEEDGSKYLCSFAHGQNAGFFIDNRANRVIISETAGGKNVLNMFSYTGVLSVAAAAGGAVSVTSVDISAAYNKWAKRNLEINGYKAFSETVLTFDAFDYMNFSAKKGREFDLIIIDPPPFAARLDGRPFGARKDYHRLIEAALKITSKEATILALCNMAGYPRGEFAAMLETTLKKSRSGRFKIAEGPKMPPDFKSPPRNEKLDYLKNYYISVY</sequence>
<dbReference type="GO" id="GO:0032259">
    <property type="term" value="P:methylation"/>
    <property type="evidence" value="ECO:0007669"/>
    <property type="project" value="UniProtKB-KW"/>
</dbReference>
<dbReference type="InterPro" id="IPR019614">
    <property type="entry name" value="SAM-dep_methyl-trfase"/>
</dbReference>
<evidence type="ECO:0000259" key="4">
    <source>
        <dbReference type="Pfam" id="PF10672"/>
    </source>
</evidence>
<dbReference type="Gene3D" id="3.40.50.150">
    <property type="entry name" value="Vaccinia Virus protein VP39"/>
    <property type="match status" value="1"/>
</dbReference>